<dbReference type="EMBL" id="MN740311">
    <property type="protein sequence ID" value="QHT99607.1"/>
    <property type="molecule type" value="Genomic_DNA"/>
</dbReference>
<protein>
    <submittedName>
        <fullName evidence="1">Uncharacterized protein</fullName>
    </submittedName>
</protein>
<organism evidence="1">
    <name type="scientific">viral metagenome</name>
    <dbReference type="NCBI Taxonomy" id="1070528"/>
    <lineage>
        <taxon>unclassified sequences</taxon>
        <taxon>metagenomes</taxon>
        <taxon>organismal metagenomes</taxon>
    </lineage>
</organism>
<sequence>MKGKIRLRDFGYSTKLSSKSRKYSLRRAMQYFSQEDIIDHLLRLSKHHRCIKEDIKTIPLYHEQIEFIEEITKIENCYFASKTFIEEENSRPNSRASNMSCCDDHENNECLDSIF</sequence>
<proteinExistence type="predicted"/>
<name>A0A6C0J6L4_9ZZZZ</name>
<evidence type="ECO:0000313" key="1">
    <source>
        <dbReference type="EMBL" id="QHT99607.1"/>
    </source>
</evidence>
<reference evidence="1" key="1">
    <citation type="journal article" date="2020" name="Nature">
        <title>Giant virus diversity and host interactions through global metagenomics.</title>
        <authorList>
            <person name="Schulz F."/>
            <person name="Roux S."/>
            <person name="Paez-Espino D."/>
            <person name="Jungbluth S."/>
            <person name="Walsh D.A."/>
            <person name="Denef V.J."/>
            <person name="McMahon K.D."/>
            <person name="Konstantinidis K.T."/>
            <person name="Eloe-Fadrosh E.A."/>
            <person name="Kyrpides N.C."/>
            <person name="Woyke T."/>
        </authorList>
    </citation>
    <scope>NUCLEOTIDE SEQUENCE</scope>
    <source>
        <strain evidence="1">GVMAG-M-3300025727-45</strain>
    </source>
</reference>
<accession>A0A6C0J6L4</accession>
<dbReference type="AlphaFoldDB" id="A0A6C0J6L4"/>